<dbReference type="Pfam" id="PF06439">
    <property type="entry name" value="3keto-disac_hyd"/>
    <property type="match status" value="2"/>
</dbReference>
<proteinExistence type="predicted"/>
<evidence type="ECO:0000259" key="2">
    <source>
        <dbReference type="Pfam" id="PF06439"/>
    </source>
</evidence>
<protein>
    <recommendedName>
        <fullName evidence="2">3-keto-alpha-glucoside-1,2-lyase/3-keto-2-hydroxy-glucal hydratase domain-containing protein</fullName>
    </recommendedName>
</protein>
<gene>
    <name evidence="3" type="ORF">AVDCRST_MAG86-1160</name>
</gene>
<dbReference type="PANTHER" id="PTHR33546">
    <property type="entry name" value="LARGE, MULTIFUNCTIONAL SECRETED PROTEIN-RELATED"/>
    <property type="match status" value="1"/>
</dbReference>
<dbReference type="PROSITE" id="PS51257">
    <property type="entry name" value="PROKAR_LIPOPROTEIN"/>
    <property type="match status" value="1"/>
</dbReference>
<dbReference type="EMBL" id="CADCWP010000084">
    <property type="protein sequence ID" value="CAA9567068.1"/>
    <property type="molecule type" value="Genomic_DNA"/>
</dbReference>
<feature type="domain" description="3-keto-alpha-glucoside-1,2-lyase/3-keto-2-hydroxy-glucal hydratase" evidence="2">
    <location>
        <begin position="48"/>
        <end position="270"/>
    </location>
</feature>
<dbReference type="AlphaFoldDB" id="A0A6J4V1W0"/>
<evidence type="ECO:0000256" key="1">
    <source>
        <dbReference type="SAM" id="SignalP"/>
    </source>
</evidence>
<dbReference type="Gene3D" id="2.60.120.560">
    <property type="entry name" value="Exo-inulinase, domain 1"/>
    <property type="match status" value="2"/>
</dbReference>
<sequence length="479" mass="52743">MLRHLFSPNRSPLVLCAVLLLAACTQVTSPEEAREDLSVNLNPTGDAWISLFNGKNLDGWYTYLSSTGRNRDPQDVFKVDDGTLHILDVPDNGQRQAFGYVATTSTYGNYHLRFQYRWGDKRFPPRENLKRDSGLLYHVTGGDKVWPRGVEFQVQEGDTGDFWLIGGTTLTTTVASTSATPKRYREGGAPYTTRRGPFVQLAKNRTQDSRSGWNTVELIVTGDKAVHIVNGSVVNRGERLRSAGGGALTRGRILFQAEGAEVYYRNIEIKPAVSETGSPPPASGRRISLFNGSSNAAWQPEGGGRLWPVKDGALEVVPGSRVGSNDIRTKQTFSDFKLHLEFQVPPSPAGISEQNRGNSGVYLQGRYEVQVLDSYRQRLGGRNDAGAIYGVRDATRNAARPAGSWQTYDITFRAAKYSGSRKVSNARVSVLWNGVRVHYGTVIGRSTTLGAPEGPSSGPILLQDHGRPVRYRNIWIEPL</sequence>
<organism evidence="3">
    <name type="scientific">uncultured Truepera sp</name>
    <dbReference type="NCBI Taxonomy" id="543023"/>
    <lineage>
        <taxon>Bacteria</taxon>
        <taxon>Thermotogati</taxon>
        <taxon>Deinococcota</taxon>
        <taxon>Deinococci</taxon>
        <taxon>Trueperales</taxon>
        <taxon>Trueperaceae</taxon>
        <taxon>Truepera</taxon>
        <taxon>environmental samples</taxon>
    </lineage>
</organism>
<feature type="signal peptide" evidence="1">
    <location>
        <begin position="1"/>
        <end position="22"/>
    </location>
</feature>
<reference evidence="3" key="1">
    <citation type="submission" date="2020-02" db="EMBL/GenBank/DDBJ databases">
        <authorList>
            <person name="Meier V. D."/>
        </authorList>
    </citation>
    <scope>NUCLEOTIDE SEQUENCE</scope>
    <source>
        <strain evidence="3">AVDCRST_MAG86</strain>
    </source>
</reference>
<name>A0A6J4V1W0_9DEIN</name>
<accession>A0A6J4V1W0</accession>
<feature type="domain" description="3-keto-alpha-glucoside-1,2-lyase/3-keto-2-hydroxy-glucal hydratase" evidence="2">
    <location>
        <begin position="287"/>
        <end position="477"/>
    </location>
</feature>
<dbReference type="PANTHER" id="PTHR33546:SF1">
    <property type="entry name" value="LARGE, MULTIFUNCTIONAL SECRETED PROTEIN"/>
    <property type="match status" value="1"/>
</dbReference>
<dbReference type="GO" id="GO:0016787">
    <property type="term" value="F:hydrolase activity"/>
    <property type="evidence" value="ECO:0007669"/>
    <property type="project" value="InterPro"/>
</dbReference>
<feature type="chain" id="PRO_5026916184" description="3-keto-alpha-glucoside-1,2-lyase/3-keto-2-hydroxy-glucal hydratase domain-containing protein" evidence="1">
    <location>
        <begin position="23"/>
        <end position="479"/>
    </location>
</feature>
<keyword evidence="1" id="KW-0732">Signal</keyword>
<evidence type="ECO:0000313" key="3">
    <source>
        <dbReference type="EMBL" id="CAA9567068.1"/>
    </source>
</evidence>
<dbReference type="InterPro" id="IPR010496">
    <property type="entry name" value="AL/BT2_dom"/>
</dbReference>